<evidence type="ECO:0000313" key="1">
    <source>
        <dbReference type="EMBL" id="MCV9385996.1"/>
    </source>
</evidence>
<sequence>MSYSSRYGKRPQELASMSSHSNIINDSDVREFLENCEYPKGKEEISINDTLIIDVNFPNSNHVKHIIAVDGGYSTVPVKKTFPSSLLTFFQFGTLLLSTNDLDHISEQPFISREAMTKLKDLERDKLVLPTKNVAYNKSNSLVESVRQSIYRFFQRKDDGTTLLETLHWFLYEEYNQPIDSYQLASCPHCHETRIDLYRTKFHPDFSQDCENCGRSILITDIFRFHEVVDNETGAGGILGYLTNLIEHFNLIHQIKNVRASKPELLQSFMFIKDGPLAFFGQTAGLHKPMRRLCNFLFQTNNLFFAGLEKSGAFVEHADEIKDLIKPGQALILDNKHIYQNILPGDPDTPDPYGSTSYYSSKLIFKSRDERMHVVTLPVDSESIVLNPQRKDFNNLDMILWNIEKLRCDMYDNAIIPVALANKLISLSNHPSSVILEKFATKTVK</sequence>
<dbReference type="RefSeq" id="WP_264136782.1">
    <property type="nucleotide sequence ID" value="NZ_JAOYOD010000001.1"/>
</dbReference>
<dbReference type="EMBL" id="JAOYOD010000001">
    <property type="protein sequence ID" value="MCV9385996.1"/>
    <property type="molecule type" value="Genomic_DNA"/>
</dbReference>
<protein>
    <recommendedName>
        <fullName evidence="3">NurA domain-containing protein</fullName>
    </recommendedName>
</protein>
<organism evidence="1 2">
    <name type="scientific">Reichenbachiella ulvae</name>
    <dbReference type="NCBI Taxonomy" id="2980104"/>
    <lineage>
        <taxon>Bacteria</taxon>
        <taxon>Pseudomonadati</taxon>
        <taxon>Bacteroidota</taxon>
        <taxon>Cytophagia</taxon>
        <taxon>Cytophagales</taxon>
        <taxon>Reichenbachiellaceae</taxon>
        <taxon>Reichenbachiella</taxon>
    </lineage>
</organism>
<keyword evidence="2" id="KW-1185">Reference proteome</keyword>
<evidence type="ECO:0000313" key="2">
    <source>
        <dbReference type="Proteomes" id="UP001300692"/>
    </source>
</evidence>
<name>A0ABT3CQZ5_9BACT</name>
<proteinExistence type="predicted"/>
<accession>A0ABT3CQZ5</accession>
<evidence type="ECO:0008006" key="3">
    <source>
        <dbReference type="Google" id="ProtNLM"/>
    </source>
</evidence>
<reference evidence="1 2" key="1">
    <citation type="submission" date="2022-10" db="EMBL/GenBank/DDBJ databases">
        <title>Comparative genomics and taxonomic characterization of three novel marine species of genus Reichenbachiella exhibiting antioxidant and polysaccharide degradation activities.</title>
        <authorList>
            <person name="Muhammad N."/>
            <person name="Lee Y.-J."/>
            <person name="Ko J."/>
            <person name="Kim S.-G."/>
        </authorList>
    </citation>
    <scope>NUCLEOTIDE SEQUENCE [LARGE SCALE GENOMIC DNA]</scope>
    <source>
        <strain evidence="1 2">ABR2-5</strain>
    </source>
</reference>
<comment type="caution">
    <text evidence="1">The sequence shown here is derived from an EMBL/GenBank/DDBJ whole genome shotgun (WGS) entry which is preliminary data.</text>
</comment>
<gene>
    <name evidence="1" type="ORF">N7U62_04940</name>
</gene>
<dbReference type="Proteomes" id="UP001300692">
    <property type="component" value="Unassembled WGS sequence"/>
</dbReference>